<protein>
    <recommendedName>
        <fullName evidence="1">Outer membrane channel protein CpnT-like N-terminal domain-containing protein</fullName>
    </recommendedName>
</protein>
<dbReference type="Proteomes" id="UP001500689">
    <property type="component" value="Unassembled WGS sequence"/>
</dbReference>
<name>A0ABP6YI62_9PSEU</name>
<sequence>MPVAEPTDPLYLAAKQVYDGWPKDSEDTAWQLGLAWAQTGEKIAATGTKLGRIGQGVTAAWTDPAGSAAAGKVTQHAQQVGQIPAELQGVAAIVNGYATALMNTKNAITQTVQENSGLYAALPFPFLQTVFAAKVAADIRSTVEKQASELQKIKVQGLNADGSLSFAKDGKEFSVKGEANLEKATGVFDGTNGSWDLTTGAHAGAGAGVNNKKGLYAQIEGGADVNGSLGYHDKLGDVGYGAKASGSYGLNGVGGVQAGPQGVGAKGEVMLGGKISGRVEGSYAGITVGGTLEGSAGIGAKGQFGVFEDESGKWHAGLGANLTPIVGGGGSVDVTVDPSQVAKSFEESEKAVGEWFAGDGGR</sequence>
<dbReference type="Gene3D" id="1.20.1260.20">
    <property type="entry name" value="PPE superfamily"/>
    <property type="match status" value="1"/>
</dbReference>
<accession>A0ABP6YI62</accession>
<dbReference type="InterPro" id="IPR057746">
    <property type="entry name" value="CpnT-like_N"/>
</dbReference>
<dbReference type="RefSeq" id="WP_344868704.1">
    <property type="nucleotide sequence ID" value="NZ_BAAAZN010000028.1"/>
</dbReference>
<feature type="domain" description="Outer membrane channel protein CpnT-like N-terminal" evidence="1">
    <location>
        <begin position="3"/>
        <end position="139"/>
    </location>
</feature>
<dbReference type="Pfam" id="PF25547">
    <property type="entry name" value="WXG100_2"/>
    <property type="match status" value="1"/>
</dbReference>
<dbReference type="EMBL" id="BAAAZN010000028">
    <property type="protein sequence ID" value="GAA3583373.1"/>
    <property type="molecule type" value="Genomic_DNA"/>
</dbReference>
<keyword evidence="3" id="KW-1185">Reference proteome</keyword>
<dbReference type="InterPro" id="IPR038332">
    <property type="entry name" value="PPE_sf"/>
</dbReference>
<organism evidence="2 3">
    <name type="scientific">Amycolatopsis ultiminotia</name>
    <dbReference type="NCBI Taxonomy" id="543629"/>
    <lineage>
        <taxon>Bacteria</taxon>
        <taxon>Bacillati</taxon>
        <taxon>Actinomycetota</taxon>
        <taxon>Actinomycetes</taxon>
        <taxon>Pseudonocardiales</taxon>
        <taxon>Pseudonocardiaceae</taxon>
        <taxon>Amycolatopsis</taxon>
    </lineage>
</organism>
<evidence type="ECO:0000313" key="2">
    <source>
        <dbReference type="EMBL" id="GAA3583373.1"/>
    </source>
</evidence>
<comment type="caution">
    <text evidence="2">The sequence shown here is derived from an EMBL/GenBank/DDBJ whole genome shotgun (WGS) entry which is preliminary data.</text>
</comment>
<evidence type="ECO:0000313" key="3">
    <source>
        <dbReference type="Proteomes" id="UP001500689"/>
    </source>
</evidence>
<proteinExistence type="predicted"/>
<reference evidence="3" key="1">
    <citation type="journal article" date="2019" name="Int. J. Syst. Evol. Microbiol.">
        <title>The Global Catalogue of Microorganisms (GCM) 10K type strain sequencing project: providing services to taxonomists for standard genome sequencing and annotation.</title>
        <authorList>
            <consortium name="The Broad Institute Genomics Platform"/>
            <consortium name="The Broad Institute Genome Sequencing Center for Infectious Disease"/>
            <person name="Wu L."/>
            <person name="Ma J."/>
        </authorList>
    </citation>
    <scope>NUCLEOTIDE SEQUENCE [LARGE SCALE GENOMIC DNA]</scope>
    <source>
        <strain evidence="3">JCM 16898</strain>
    </source>
</reference>
<gene>
    <name evidence="2" type="ORF">GCM10022222_80180</name>
</gene>
<evidence type="ECO:0000259" key="1">
    <source>
        <dbReference type="Pfam" id="PF25547"/>
    </source>
</evidence>